<dbReference type="InterPro" id="IPR004210">
    <property type="entry name" value="BESS_motif"/>
</dbReference>
<dbReference type="Proteomes" id="UP001642520">
    <property type="component" value="Unassembled WGS sequence"/>
</dbReference>
<evidence type="ECO:0000259" key="3">
    <source>
        <dbReference type="PROSITE" id="PS51029"/>
    </source>
</evidence>
<protein>
    <recommendedName>
        <fullName evidence="7">MADF domain-containing protein</fullName>
    </recommendedName>
</protein>
<dbReference type="PROSITE" id="PS51029">
    <property type="entry name" value="MADF"/>
    <property type="match status" value="1"/>
</dbReference>
<keyword evidence="6" id="KW-1185">Reference proteome</keyword>
<reference evidence="5 6" key="1">
    <citation type="submission" date="2024-08" db="EMBL/GenBank/DDBJ databases">
        <authorList>
            <person name="Will J Nash"/>
            <person name="Angela Man"/>
            <person name="Seanna McTaggart"/>
            <person name="Kendall Baker"/>
            <person name="Tom Barker"/>
            <person name="Leah Catchpole"/>
            <person name="Alex Durrant"/>
            <person name="Karim Gharbi"/>
            <person name="Naomi Irish"/>
            <person name="Gemy Kaithakottil"/>
            <person name="Debby Ku"/>
            <person name="Aaliyah Providence"/>
            <person name="Felix Shaw"/>
            <person name="David Swarbreck"/>
            <person name="Chris Watkins"/>
            <person name="Ann M. McCartney"/>
            <person name="Giulio Formenti"/>
            <person name="Alice Mouton"/>
            <person name="Noel Vella"/>
            <person name="Bjorn M von Reumont"/>
            <person name="Adriana Vella"/>
            <person name="Wilfried Haerty"/>
        </authorList>
    </citation>
    <scope>NUCLEOTIDE SEQUENCE [LARGE SCALE GENOMIC DNA]</scope>
</reference>
<evidence type="ECO:0000313" key="6">
    <source>
        <dbReference type="Proteomes" id="UP001642520"/>
    </source>
</evidence>
<comment type="caution">
    <text evidence="5">The sequence shown here is derived from an EMBL/GenBank/DDBJ whole genome shotgun (WGS) entry which is preliminary data.</text>
</comment>
<accession>A0ABP1NX86</accession>
<dbReference type="PROSITE" id="PS51031">
    <property type="entry name" value="BESS"/>
    <property type="match status" value="1"/>
</dbReference>
<name>A0ABP1NX86_XYLVO</name>
<dbReference type="Pfam" id="PF10545">
    <property type="entry name" value="MADF_DNA_bdg"/>
    <property type="match status" value="1"/>
</dbReference>
<comment type="subcellular location">
    <subcellularLocation>
        <location evidence="1">Nucleus</location>
    </subcellularLocation>
</comment>
<sequence length="247" mass="28536">MFNTDETAMPRKMTEMDPELFIEEVKKRPVLWDVSHKRYKDKNEKLASWSEVCAIFCEHFSDKSEDERNNIRAKYMSKWRNIRDQFRKTIRRKGKPGKVASGKQYIYARHLVFLLKADLLPFSPRGFIESTIEIEKMEIQSPLKVDEKVVPTPSPSPPPTPPTPPPPPPPPPVQQKMEPETSLTNYAQHSVSCDIDEDKSFFDSLLPTVKTFTIDQKLEFRSEMLNTIKKIRLSGASTTPCSSLQRH</sequence>
<dbReference type="EMBL" id="CAXAJV020001294">
    <property type="protein sequence ID" value="CAL7945609.1"/>
    <property type="molecule type" value="Genomic_DNA"/>
</dbReference>
<organism evidence="5 6">
    <name type="scientific">Xylocopa violacea</name>
    <name type="common">Violet carpenter bee</name>
    <name type="synonym">Apis violacea</name>
    <dbReference type="NCBI Taxonomy" id="135666"/>
    <lineage>
        <taxon>Eukaryota</taxon>
        <taxon>Metazoa</taxon>
        <taxon>Ecdysozoa</taxon>
        <taxon>Arthropoda</taxon>
        <taxon>Hexapoda</taxon>
        <taxon>Insecta</taxon>
        <taxon>Pterygota</taxon>
        <taxon>Neoptera</taxon>
        <taxon>Endopterygota</taxon>
        <taxon>Hymenoptera</taxon>
        <taxon>Apocrita</taxon>
        <taxon>Aculeata</taxon>
        <taxon>Apoidea</taxon>
        <taxon>Anthophila</taxon>
        <taxon>Apidae</taxon>
        <taxon>Xylocopa</taxon>
        <taxon>Xylocopa</taxon>
    </lineage>
</organism>
<dbReference type="PANTHER" id="PTHR12243">
    <property type="entry name" value="MADF DOMAIN TRANSCRIPTION FACTOR"/>
    <property type="match status" value="1"/>
</dbReference>
<evidence type="ECO:0000256" key="2">
    <source>
        <dbReference type="SAM" id="MobiDB-lite"/>
    </source>
</evidence>
<feature type="region of interest" description="Disordered" evidence="2">
    <location>
        <begin position="147"/>
        <end position="179"/>
    </location>
</feature>
<evidence type="ECO:0008006" key="7">
    <source>
        <dbReference type="Google" id="ProtNLM"/>
    </source>
</evidence>
<gene>
    <name evidence="5" type="ORF">XYLVIOL_LOCUS7313</name>
</gene>
<dbReference type="InterPro" id="IPR039353">
    <property type="entry name" value="TF_Adf1"/>
</dbReference>
<feature type="domain" description="MADF" evidence="3">
    <location>
        <begin position="20"/>
        <end position="119"/>
    </location>
</feature>
<feature type="domain" description="BESS" evidence="4">
    <location>
        <begin position="195"/>
        <end position="234"/>
    </location>
</feature>
<dbReference type="InterPro" id="IPR006578">
    <property type="entry name" value="MADF-dom"/>
</dbReference>
<dbReference type="PANTHER" id="PTHR12243:SF64">
    <property type="entry name" value="DORSAL INTERACTING PROTEIN 3-RELATED"/>
    <property type="match status" value="1"/>
</dbReference>
<dbReference type="SMART" id="SM00595">
    <property type="entry name" value="MADF"/>
    <property type="match status" value="1"/>
</dbReference>
<evidence type="ECO:0000256" key="1">
    <source>
        <dbReference type="PROSITE-ProRule" id="PRU00371"/>
    </source>
</evidence>
<keyword evidence="1" id="KW-0539">Nucleus</keyword>
<proteinExistence type="predicted"/>
<evidence type="ECO:0000313" key="5">
    <source>
        <dbReference type="EMBL" id="CAL7945609.1"/>
    </source>
</evidence>
<feature type="compositionally biased region" description="Pro residues" evidence="2">
    <location>
        <begin position="152"/>
        <end position="173"/>
    </location>
</feature>
<evidence type="ECO:0000259" key="4">
    <source>
        <dbReference type="PROSITE" id="PS51031"/>
    </source>
</evidence>
<dbReference type="Pfam" id="PF02944">
    <property type="entry name" value="BESS"/>
    <property type="match status" value="1"/>
</dbReference>